<dbReference type="Proteomes" id="UP000799537">
    <property type="component" value="Unassembled WGS sequence"/>
</dbReference>
<organism evidence="1 2">
    <name type="scientific">Zasmidium cellare ATCC 36951</name>
    <dbReference type="NCBI Taxonomy" id="1080233"/>
    <lineage>
        <taxon>Eukaryota</taxon>
        <taxon>Fungi</taxon>
        <taxon>Dikarya</taxon>
        <taxon>Ascomycota</taxon>
        <taxon>Pezizomycotina</taxon>
        <taxon>Dothideomycetes</taxon>
        <taxon>Dothideomycetidae</taxon>
        <taxon>Mycosphaerellales</taxon>
        <taxon>Mycosphaerellaceae</taxon>
        <taxon>Zasmidium</taxon>
    </lineage>
</organism>
<gene>
    <name evidence="1" type="ORF">M409DRAFT_20779</name>
</gene>
<protein>
    <submittedName>
        <fullName evidence="1">Uncharacterized protein</fullName>
    </submittedName>
</protein>
<dbReference type="EMBL" id="ML993589">
    <property type="protein sequence ID" value="KAF2168762.1"/>
    <property type="molecule type" value="Genomic_DNA"/>
</dbReference>
<dbReference type="RefSeq" id="XP_033669651.1">
    <property type="nucleotide sequence ID" value="XM_033805544.1"/>
</dbReference>
<proteinExistence type="predicted"/>
<sequence>MPTLNLTRSRYFPQARPGWIGTHPREAWPTADLYSNMRGFSVDRTDEPPPPPPKLDIILLTGNCHDALPLGHQLARDLGQGFIHLDLLLWLRNVDAMDEGEAKSRALGLLHPLTLRRFVERKTRCLSSKVVVEQVLLPRITQLVSEGARQFIITGFLEMFEVHYFCLLIAVPQVVVWVEQPVRWDVQRWMRESFGEDKCVFLENVGGMTVRDVYARLLRAFGGKAMTGQINMKQDVSEKEADEVSPENDMAIMLAKAALGGDCMSVDSSTASKTDADEMMVDAANTEDYAHVKRRDTPIVQDGFDEALDLLAGLEEYANGSMDV</sequence>
<accession>A0A6A6CSG7</accession>
<evidence type="ECO:0000313" key="1">
    <source>
        <dbReference type="EMBL" id="KAF2168762.1"/>
    </source>
</evidence>
<dbReference type="GeneID" id="54558816"/>
<dbReference type="AlphaFoldDB" id="A0A6A6CSG7"/>
<name>A0A6A6CSG7_ZASCE</name>
<evidence type="ECO:0000313" key="2">
    <source>
        <dbReference type="Proteomes" id="UP000799537"/>
    </source>
</evidence>
<keyword evidence="2" id="KW-1185">Reference proteome</keyword>
<reference evidence="1" key="1">
    <citation type="journal article" date="2020" name="Stud. Mycol.">
        <title>101 Dothideomycetes genomes: a test case for predicting lifestyles and emergence of pathogens.</title>
        <authorList>
            <person name="Haridas S."/>
            <person name="Albert R."/>
            <person name="Binder M."/>
            <person name="Bloem J."/>
            <person name="Labutti K."/>
            <person name="Salamov A."/>
            <person name="Andreopoulos B."/>
            <person name="Baker S."/>
            <person name="Barry K."/>
            <person name="Bills G."/>
            <person name="Bluhm B."/>
            <person name="Cannon C."/>
            <person name="Castanera R."/>
            <person name="Culley D."/>
            <person name="Daum C."/>
            <person name="Ezra D."/>
            <person name="Gonzalez J."/>
            <person name="Henrissat B."/>
            <person name="Kuo A."/>
            <person name="Liang C."/>
            <person name="Lipzen A."/>
            <person name="Lutzoni F."/>
            <person name="Magnuson J."/>
            <person name="Mondo S."/>
            <person name="Nolan M."/>
            <person name="Ohm R."/>
            <person name="Pangilinan J."/>
            <person name="Park H.-J."/>
            <person name="Ramirez L."/>
            <person name="Alfaro M."/>
            <person name="Sun H."/>
            <person name="Tritt A."/>
            <person name="Yoshinaga Y."/>
            <person name="Zwiers L.-H."/>
            <person name="Turgeon B."/>
            <person name="Goodwin S."/>
            <person name="Spatafora J."/>
            <person name="Crous P."/>
            <person name="Grigoriev I."/>
        </authorList>
    </citation>
    <scope>NUCLEOTIDE SEQUENCE</scope>
    <source>
        <strain evidence="1">ATCC 36951</strain>
    </source>
</reference>